<dbReference type="Proteomes" id="UP000215377">
    <property type="component" value="Unassembled WGS sequence"/>
</dbReference>
<comment type="similarity">
    <text evidence="7">Belongs to the binding-protein-dependent transport system permease family.</text>
</comment>
<dbReference type="Pfam" id="PF19300">
    <property type="entry name" value="BPD_transp_1_N"/>
    <property type="match status" value="1"/>
</dbReference>
<dbReference type="OrthoDB" id="9807402at2"/>
<evidence type="ECO:0000256" key="4">
    <source>
        <dbReference type="ARBA" id="ARBA00022692"/>
    </source>
</evidence>
<evidence type="ECO:0000256" key="1">
    <source>
        <dbReference type="ARBA" id="ARBA00004651"/>
    </source>
</evidence>
<evidence type="ECO:0000313" key="10">
    <source>
        <dbReference type="Proteomes" id="UP000215377"/>
    </source>
</evidence>
<dbReference type="Pfam" id="PF00528">
    <property type="entry name" value="BPD_transp_1"/>
    <property type="match status" value="1"/>
</dbReference>
<dbReference type="PANTHER" id="PTHR43163">
    <property type="entry name" value="DIPEPTIDE TRANSPORT SYSTEM PERMEASE PROTEIN DPPB-RELATED"/>
    <property type="match status" value="1"/>
</dbReference>
<dbReference type="InterPro" id="IPR035906">
    <property type="entry name" value="MetI-like_sf"/>
</dbReference>
<dbReference type="AlphaFoldDB" id="A0A225NTV1"/>
<dbReference type="PANTHER" id="PTHR43163:SF6">
    <property type="entry name" value="DIPEPTIDE TRANSPORT SYSTEM PERMEASE PROTEIN DPPB-RELATED"/>
    <property type="match status" value="1"/>
</dbReference>
<feature type="transmembrane region" description="Helical" evidence="7">
    <location>
        <begin position="254"/>
        <end position="280"/>
    </location>
</feature>
<feature type="transmembrane region" description="Helical" evidence="7">
    <location>
        <begin position="104"/>
        <end position="124"/>
    </location>
</feature>
<keyword evidence="6 7" id="KW-0472">Membrane</keyword>
<name>A0A225NTV1_9RHOB</name>
<evidence type="ECO:0000256" key="7">
    <source>
        <dbReference type="RuleBase" id="RU363032"/>
    </source>
</evidence>
<evidence type="ECO:0000256" key="3">
    <source>
        <dbReference type="ARBA" id="ARBA00022475"/>
    </source>
</evidence>
<evidence type="ECO:0000313" key="9">
    <source>
        <dbReference type="EMBL" id="OWU77730.1"/>
    </source>
</evidence>
<evidence type="ECO:0000256" key="6">
    <source>
        <dbReference type="ARBA" id="ARBA00023136"/>
    </source>
</evidence>
<keyword evidence="5 7" id="KW-1133">Transmembrane helix</keyword>
<feature type="transmembrane region" description="Helical" evidence="7">
    <location>
        <begin position="305"/>
        <end position="331"/>
    </location>
</feature>
<feature type="transmembrane region" description="Helical" evidence="7">
    <location>
        <begin position="201"/>
        <end position="224"/>
    </location>
</feature>
<dbReference type="GO" id="GO:0071916">
    <property type="term" value="F:dipeptide transmembrane transporter activity"/>
    <property type="evidence" value="ECO:0007669"/>
    <property type="project" value="TreeGrafter"/>
</dbReference>
<dbReference type="SUPFAM" id="SSF161098">
    <property type="entry name" value="MetI-like"/>
    <property type="match status" value="1"/>
</dbReference>
<dbReference type="GO" id="GO:0005886">
    <property type="term" value="C:plasma membrane"/>
    <property type="evidence" value="ECO:0007669"/>
    <property type="project" value="UniProtKB-SubCell"/>
</dbReference>
<dbReference type="CDD" id="cd06261">
    <property type="entry name" value="TM_PBP2"/>
    <property type="match status" value="1"/>
</dbReference>
<evidence type="ECO:0000259" key="8">
    <source>
        <dbReference type="PROSITE" id="PS50928"/>
    </source>
</evidence>
<evidence type="ECO:0000256" key="5">
    <source>
        <dbReference type="ARBA" id="ARBA00022989"/>
    </source>
</evidence>
<keyword evidence="4 7" id="KW-0812">Transmembrane</keyword>
<feature type="transmembrane region" description="Helical" evidence="7">
    <location>
        <begin position="12"/>
        <end position="33"/>
    </location>
</feature>
<comment type="caution">
    <text evidence="9">The sequence shown here is derived from an EMBL/GenBank/DDBJ whole genome shotgun (WGS) entry which is preliminary data.</text>
</comment>
<dbReference type="PROSITE" id="PS50928">
    <property type="entry name" value="ABC_TM1"/>
    <property type="match status" value="1"/>
</dbReference>
<protein>
    <submittedName>
        <fullName evidence="9">Peptide ABC transporter</fullName>
    </submittedName>
</protein>
<accession>A0A225NTV1</accession>
<dbReference type="RefSeq" id="WP_088648377.1">
    <property type="nucleotide sequence ID" value="NZ_AQQR01000001.1"/>
</dbReference>
<evidence type="ECO:0000256" key="2">
    <source>
        <dbReference type="ARBA" id="ARBA00022448"/>
    </source>
</evidence>
<keyword evidence="10" id="KW-1185">Reference proteome</keyword>
<dbReference type="InterPro" id="IPR045621">
    <property type="entry name" value="BPD_transp_1_N"/>
</dbReference>
<sequence>MSPVLRLLLQRLAISVLVLIGVSILIFFIARIVPGDPARIALGPNASQAQIDALREARHLNDPIVVQYGWFIRDLLHGDLGTSLYTKRPVAQDVATYFPATLELVLYAGAMMILLGLPLGRLAARFQRRWPDHVARLLSVIAVCTPAFVWGVILQLTFAYIWPIFPLEGRLSNGIDAPPLITGFYTIDALLNGQISTFFNAVYHLILPATALALSGIGQTARLTRSSMIETYRRPFIGMSRAYGFREDRISRRFAFWPSLIPTLTILGLDFATMLANAFLVERVFVWPGLSRYGVEVIMRKDLDAIVGVVLVIAAMFLITNLVVDLIVSIINPRIRLAERKAKA</sequence>
<keyword evidence="2 7" id="KW-0813">Transport</keyword>
<organism evidence="9 10">
    <name type="scientific">Marinibacterium profundimaris</name>
    <dbReference type="NCBI Taxonomy" id="1679460"/>
    <lineage>
        <taxon>Bacteria</taxon>
        <taxon>Pseudomonadati</taxon>
        <taxon>Pseudomonadota</taxon>
        <taxon>Alphaproteobacteria</taxon>
        <taxon>Rhodobacterales</taxon>
        <taxon>Paracoccaceae</taxon>
        <taxon>Marinibacterium</taxon>
    </lineage>
</organism>
<feature type="transmembrane region" description="Helical" evidence="7">
    <location>
        <begin position="136"/>
        <end position="162"/>
    </location>
</feature>
<comment type="subcellular location">
    <subcellularLocation>
        <location evidence="1 7">Cell membrane</location>
        <topology evidence="1 7">Multi-pass membrane protein</topology>
    </subcellularLocation>
</comment>
<dbReference type="InterPro" id="IPR000515">
    <property type="entry name" value="MetI-like"/>
</dbReference>
<feature type="domain" description="ABC transmembrane type-1" evidence="8">
    <location>
        <begin position="98"/>
        <end position="328"/>
    </location>
</feature>
<dbReference type="EMBL" id="AQQR01000001">
    <property type="protein sequence ID" value="OWU77730.1"/>
    <property type="molecule type" value="Genomic_DNA"/>
</dbReference>
<proteinExistence type="inferred from homology"/>
<keyword evidence="3" id="KW-1003">Cell membrane</keyword>
<reference evidence="9 10" key="1">
    <citation type="submission" date="2013-04" db="EMBL/GenBank/DDBJ databases">
        <title>Oceanicola sp. 22II1-22F33 Genome Sequencing.</title>
        <authorList>
            <person name="Lai Q."/>
            <person name="Li G."/>
            <person name="Shao Z."/>
        </authorList>
    </citation>
    <scope>NUCLEOTIDE SEQUENCE [LARGE SCALE GENOMIC DNA]</scope>
    <source>
        <strain evidence="9 10">22II1-22F33</strain>
    </source>
</reference>
<dbReference type="Gene3D" id="1.10.3720.10">
    <property type="entry name" value="MetI-like"/>
    <property type="match status" value="1"/>
</dbReference>
<gene>
    <name evidence="9" type="ORF">ATO3_03410</name>
</gene>